<organism evidence="1 2">
    <name type="scientific">Anaerosolibacter carboniphilus</name>
    <dbReference type="NCBI Taxonomy" id="1417629"/>
    <lineage>
        <taxon>Bacteria</taxon>
        <taxon>Bacillati</taxon>
        <taxon>Bacillota</taxon>
        <taxon>Clostridia</taxon>
        <taxon>Peptostreptococcales</taxon>
        <taxon>Thermotaleaceae</taxon>
        <taxon>Anaerosolibacter</taxon>
    </lineage>
</organism>
<dbReference type="RefSeq" id="WP_184314014.1">
    <property type="nucleotide sequence ID" value="NZ_JACHEN010000063.1"/>
</dbReference>
<evidence type="ECO:0000313" key="2">
    <source>
        <dbReference type="Proteomes" id="UP000579281"/>
    </source>
</evidence>
<sequence length="109" mass="12711">MQHLVIELDKQRKTLTSAIKILKQRGIDKAETEKKYRIAVAKEILRLRDESIPVTIISDLVRGNEEIADLKMKRDIAETMYESCLQKIYQTKLELGIIERQIEAERKGE</sequence>
<dbReference type="Proteomes" id="UP000579281">
    <property type="component" value="Unassembled WGS sequence"/>
</dbReference>
<dbReference type="EMBL" id="JACHEN010000063">
    <property type="protein sequence ID" value="MBB6219012.1"/>
    <property type="molecule type" value="Genomic_DNA"/>
</dbReference>
<keyword evidence="2" id="KW-1185">Reference proteome</keyword>
<name>A0A841L7H1_9FIRM</name>
<evidence type="ECO:0000313" key="1">
    <source>
        <dbReference type="EMBL" id="MBB6219012.1"/>
    </source>
</evidence>
<dbReference type="AlphaFoldDB" id="A0A841L7H1"/>
<proteinExistence type="predicted"/>
<reference evidence="1 2" key="1">
    <citation type="submission" date="2020-08" db="EMBL/GenBank/DDBJ databases">
        <title>Genomic Encyclopedia of Type Strains, Phase IV (KMG-IV): sequencing the most valuable type-strain genomes for metagenomic binning, comparative biology and taxonomic classification.</title>
        <authorList>
            <person name="Goeker M."/>
        </authorList>
    </citation>
    <scope>NUCLEOTIDE SEQUENCE [LARGE SCALE GENOMIC DNA]</scope>
    <source>
        <strain evidence="1 2">DSM 103526</strain>
    </source>
</reference>
<gene>
    <name evidence="1" type="ORF">HNQ80_005190</name>
</gene>
<comment type="caution">
    <text evidence="1">The sequence shown here is derived from an EMBL/GenBank/DDBJ whole genome shotgun (WGS) entry which is preliminary data.</text>
</comment>
<protein>
    <submittedName>
        <fullName evidence="1">Uncharacterized protein</fullName>
    </submittedName>
</protein>
<accession>A0A841L7H1</accession>